<dbReference type="AlphaFoldDB" id="A0A6C0AN39"/>
<name>A0A6C0AN39_9ZZZZ</name>
<evidence type="ECO:0000313" key="2">
    <source>
        <dbReference type="EMBL" id="QHS81178.1"/>
    </source>
</evidence>
<sequence length="152" mass="17368">MPSALHGHSENHSQAPVRVNLRSGDDRYTRAPEPERDWDTPPDYSRIPSPDRPFNIPTQGIPEQYQSMGIVKTSDGKLLPLFGRRSISARERYNYYTRTDSYNPLPIPIEMQGRDCQDQVGCPELYNGDKVKMSATNDIGEVTIYKVRDIVR</sequence>
<protein>
    <submittedName>
        <fullName evidence="2">Uncharacterized protein</fullName>
    </submittedName>
</protein>
<organism evidence="2">
    <name type="scientific">viral metagenome</name>
    <dbReference type="NCBI Taxonomy" id="1070528"/>
    <lineage>
        <taxon>unclassified sequences</taxon>
        <taxon>metagenomes</taxon>
        <taxon>organismal metagenomes</taxon>
    </lineage>
</organism>
<reference evidence="2" key="1">
    <citation type="journal article" date="2020" name="Nature">
        <title>Giant virus diversity and host interactions through global metagenomics.</title>
        <authorList>
            <person name="Schulz F."/>
            <person name="Roux S."/>
            <person name="Paez-Espino D."/>
            <person name="Jungbluth S."/>
            <person name="Walsh D.A."/>
            <person name="Denef V.J."/>
            <person name="McMahon K.D."/>
            <person name="Konstantinidis K.T."/>
            <person name="Eloe-Fadrosh E.A."/>
            <person name="Kyrpides N.C."/>
            <person name="Woyke T."/>
        </authorList>
    </citation>
    <scope>NUCLEOTIDE SEQUENCE</scope>
    <source>
        <strain evidence="2">GVMAG-S-1101161-73</strain>
    </source>
</reference>
<dbReference type="EMBL" id="MN740730">
    <property type="protein sequence ID" value="QHS81178.1"/>
    <property type="molecule type" value="Genomic_DNA"/>
</dbReference>
<proteinExistence type="predicted"/>
<dbReference type="InterPro" id="IPR043929">
    <property type="entry name" value="DUF5755"/>
</dbReference>
<feature type="compositionally biased region" description="Basic and acidic residues" evidence="1">
    <location>
        <begin position="23"/>
        <end position="39"/>
    </location>
</feature>
<evidence type="ECO:0000256" key="1">
    <source>
        <dbReference type="SAM" id="MobiDB-lite"/>
    </source>
</evidence>
<accession>A0A6C0AN39</accession>
<feature type="region of interest" description="Disordered" evidence="1">
    <location>
        <begin position="1"/>
        <end position="60"/>
    </location>
</feature>
<dbReference type="Pfam" id="PF19059">
    <property type="entry name" value="DUF5755"/>
    <property type="match status" value="1"/>
</dbReference>